<evidence type="ECO:0000313" key="2">
    <source>
        <dbReference type="EMBL" id="ESZ96251.1"/>
    </source>
</evidence>
<feature type="compositionally biased region" description="Basic and acidic residues" evidence="1">
    <location>
        <begin position="570"/>
        <end position="581"/>
    </location>
</feature>
<evidence type="ECO:0008006" key="4">
    <source>
        <dbReference type="Google" id="ProtNLM"/>
    </source>
</evidence>
<dbReference type="OrthoDB" id="3941134at2759"/>
<gene>
    <name evidence="2" type="ORF">SBOR_3409</name>
</gene>
<feature type="region of interest" description="Disordered" evidence="1">
    <location>
        <begin position="40"/>
        <end position="88"/>
    </location>
</feature>
<dbReference type="STRING" id="1432307.W9CK63"/>
<organism evidence="2 3">
    <name type="scientific">Sclerotinia borealis (strain F-4128)</name>
    <dbReference type="NCBI Taxonomy" id="1432307"/>
    <lineage>
        <taxon>Eukaryota</taxon>
        <taxon>Fungi</taxon>
        <taxon>Dikarya</taxon>
        <taxon>Ascomycota</taxon>
        <taxon>Pezizomycotina</taxon>
        <taxon>Leotiomycetes</taxon>
        <taxon>Helotiales</taxon>
        <taxon>Sclerotiniaceae</taxon>
        <taxon>Sclerotinia</taxon>
    </lineage>
</organism>
<reference evidence="2 3" key="1">
    <citation type="journal article" date="2014" name="Genome Announc.">
        <title>Draft genome sequence of Sclerotinia borealis, a psychrophilic plant pathogenic fungus.</title>
        <authorList>
            <person name="Mardanov A.V."/>
            <person name="Beletsky A.V."/>
            <person name="Kadnikov V.V."/>
            <person name="Ignatov A.N."/>
            <person name="Ravin N.V."/>
        </authorList>
    </citation>
    <scope>NUCLEOTIDE SEQUENCE [LARGE SCALE GENOMIC DNA]</scope>
    <source>
        <strain evidence="3">F-4157</strain>
    </source>
</reference>
<feature type="compositionally biased region" description="Polar residues" evidence="1">
    <location>
        <begin position="648"/>
        <end position="662"/>
    </location>
</feature>
<feature type="compositionally biased region" description="Basic and acidic residues" evidence="1">
    <location>
        <begin position="325"/>
        <end position="334"/>
    </location>
</feature>
<feature type="compositionally biased region" description="Polar residues" evidence="1">
    <location>
        <begin position="42"/>
        <end position="52"/>
    </location>
</feature>
<feature type="region of interest" description="Disordered" evidence="1">
    <location>
        <begin position="131"/>
        <end position="168"/>
    </location>
</feature>
<feature type="compositionally biased region" description="Polar residues" evidence="1">
    <location>
        <begin position="141"/>
        <end position="161"/>
    </location>
</feature>
<protein>
    <recommendedName>
        <fullName evidence="4">Glucan 1, 4-alpha-glucosidase</fullName>
    </recommendedName>
</protein>
<comment type="caution">
    <text evidence="2">The sequence shown here is derived from an EMBL/GenBank/DDBJ whole genome shotgun (WGS) entry which is preliminary data.</text>
</comment>
<feature type="compositionally biased region" description="Polar residues" evidence="1">
    <location>
        <begin position="837"/>
        <end position="863"/>
    </location>
</feature>
<feature type="region of interest" description="Disordered" evidence="1">
    <location>
        <begin position="99"/>
        <end position="118"/>
    </location>
</feature>
<feature type="compositionally biased region" description="Pro residues" evidence="1">
    <location>
        <begin position="948"/>
        <end position="958"/>
    </location>
</feature>
<feature type="compositionally biased region" description="Acidic residues" evidence="1">
    <location>
        <begin position="353"/>
        <end position="385"/>
    </location>
</feature>
<feature type="compositionally biased region" description="Basic and acidic residues" evidence="1">
    <location>
        <begin position="237"/>
        <end position="247"/>
    </location>
</feature>
<accession>W9CK63</accession>
<dbReference type="EMBL" id="AYSA01000146">
    <property type="protein sequence ID" value="ESZ96251.1"/>
    <property type="molecule type" value="Genomic_DNA"/>
</dbReference>
<feature type="compositionally biased region" description="Low complexity" evidence="1">
    <location>
        <begin position="870"/>
        <end position="886"/>
    </location>
</feature>
<feature type="region of interest" description="Disordered" evidence="1">
    <location>
        <begin position="768"/>
        <end position="791"/>
    </location>
</feature>
<evidence type="ECO:0000256" key="1">
    <source>
        <dbReference type="SAM" id="MobiDB-lite"/>
    </source>
</evidence>
<evidence type="ECO:0000313" key="3">
    <source>
        <dbReference type="Proteomes" id="UP000019487"/>
    </source>
</evidence>
<keyword evidence="3" id="KW-1185">Reference proteome</keyword>
<feature type="compositionally biased region" description="Polar residues" evidence="1">
    <location>
        <begin position="618"/>
        <end position="640"/>
    </location>
</feature>
<feature type="compositionally biased region" description="Polar residues" evidence="1">
    <location>
        <begin position="393"/>
        <end position="407"/>
    </location>
</feature>
<feature type="region of interest" description="Disordered" evidence="1">
    <location>
        <begin position="942"/>
        <end position="963"/>
    </location>
</feature>
<feature type="region of interest" description="Disordered" evidence="1">
    <location>
        <begin position="570"/>
        <end position="676"/>
    </location>
</feature>
<dbReference type="HOGENOM" id="CLU_299556_0_0_1"/>
<feature type="region of interest" description="Disordered" evidence="1">
    <location>
        <begin position="204"/>
        <end position="418"/>
    </location>
</feature>
<dbReference type="Proteomes" id="UP000019487">
    <property type="component" value="Unassembled WGS sequence"/>
</dbReference>
<proteinExistence type="predicted"/>
<feature type="region of interest" description="Disordered" evidence="1">
    <location>
        <begin position="823"/>
        <end position="889"/>
    </location>
</feature>
<dbReference type="AlphaFoldDB" id="W9CK63"/>
<name>W9CK63_SCLBF</name>
<sequence>MDMDDPWGSPWADELKNDDGLGIRRIDNVADRNQVEKASEALRNNVNTTWGNSDDGFGDWEEDTGEKKGGLGLDGAAEQWDTPKRGGELEVVKDDVGALSPGWKEFSTSPARGAPKLSPSLLAKPAAIVREPSPDPWANAVPSNESATVVDNSSPEATRSSPEPIEEATEENYLEAFEAVVPQAESPGEMEVEPVEFAWIETVPEVSTGLDEDSEEPNVIGLGISAGESEVDIYAEDAEKEHHKADDAVLPSIQEPEHESSRPSSSPSDGSNHDGLLPESQRTSLDEEPKSSRITRAVPPRVQELVEHFDGLTEPEIELAVGNARVEEEANDSKEPEDEYAAIIKPENREGDKAEEDSNAGEPDDDDFGDFGDFEEGMSDDGEELVENHDSIKTSVSSELATPQNEPSEIRLPKRPSGPVEFSVDLTAVKMLFGEIEEKDDEAVEKIFIPDTIIADTFGSTEERKMWYRISRYGTMQKHNTGDDENYVRISWAKSQVKQDTQKIVGRWMEEDRNSGHVSLGGTSKGGSLFGWNDPNAPPVPLATVLGSKRKSIKPEAKVAVKEPVEVPREWPKGLARDRSRSKSRSSSKPREHSSTKSVESGTNVKVPLQPPVAQFGWASTPTMQISSDADSFPSTTGSFTKPPPLHMNSNFEQSRESSSALRSPALMSPIESPPSFLQAMKKSRPVSMPPPSTNSSNRLSANLAVVINNLNDGDDDDEWGEMVSSPVVTEAPKFPTQGLRHKKSMSLGTSLTNYVTLPNPQVTKLQSGFGHKSTSSLDNTHGNPKSPIISQSTLLSDTTIPSPISPNPSFADLWSTPAITSVPIQSTANPPPSPALSATSIANTSSQPVSPLPSNTIFTDTWSQPPPSTSSALTSSPPTTWSQPPILSIPLASTSTHDPWASADFSFFDAPAPAPAPTPTLLPRRTTTQRPQSYPALPKLKTVTFSTPPPKLTPPLPASVSTSHDSRTVFEMGQHEIVKKIVGNLPDLGYMFRR</sequence>